<dbReference type="AlphaFoldDB" id="A0A1T4NVP6"/>
<evidence type="ECO:0000256" key="5">
    <source>
        <dbReference type="ARBA" id="ARBA00022692"/>
    </source>
</evidence>
<keyword evidence="5 8" id="KW-0812">Transmembrane</keyword>
<keyword evidence="7 8" id="KW-0472">Membrane</keyword>
<evidence type="ECO:0000256" key="2">
    <source>
        <dbReference type="ARBA" id="ARBA00009843"/>
    </source>
</evidence>
<dbReference type="EMBL" id="FUWX01000012">
    <property type="protein sequence ID" value="SJZ83334.1"/>
    <property type="molecule type" value="Genomic_DNA"/>
</dbReference>
<dbReference type="Proteomes" id="UP000191153">
    <property type="component" value="Unassembled WGS sequence"/>
</dbReference>
<proteinExistence type="inferred from homology"/>
<dbReference type="CDD" id="cd01116">
    <property type="entry name" value="P_permease"/>
    <property type="match status" value="1"/>
</dbReference>
<name>A0A1T4NVP6_9FUSO</name>
<evidence type="ECO:0000256" key="6">
    <source>
        <dbReference type="ARBA" id="ARBA00022989"/>
    </source>
</evidence>
<organism evidence="10 11">
    <name type="scientific">Cetobacterium ceti</name>
    <dbReference type="NCBI Taxonomy" id="180163"/>
    <lineage>
        <taxon>Bacteria</taxon>
        <taxon>Fusobacteriati</taxon>
        <taxon>Fusobacteriota</taxon>
        <taxon>Fusobacteriia</taxon>
        <taxon>Fusobacteriales</taxon>
        <taxon>Fusobacteriaceae</taxon>
        <taxon>Cetobacterium</taxon>
    </lineage>
</organism>
<dbReference type="RefSeq" id="WP_078694149.1">
    <property type="nucleotide sequence ID" value="NZ_FUWX01000012.1"/>
</dbReference>
<dbReference type="GO" id="GO:0005886">
    <property type="term" value="C:plasma membrane"/>
    <property type="evidence" value="ECO:0007669"/>
    <property type="project" value="UniProtKB-SubCell"/>
</dbReference>
<keyword evidence="6 8" id="KW-1133">Transmembrane helix</keyword>
<dbReference type="InterPro" id="IPR051475">
    <property type="entry name" value="Diverse_Ion_Transporter"/>
</dbReference>
<gene>
    <name evidence="10" type="ORF">SAMN02745174_01676</name>
</gene>
<feature type="transmembrane region" description="Helical" evidence="8">
    <location>
        <begin position="224"/>
        <end position="242"/>
    </location>
</feature>
<dbReference type="PANTHER" id="PTHR43568">
    <property type="entry name" value="P PROTEIN"/>
    <property type="match status" value="1"/>
</dbReference>
<evidence type="ECO:0000256" key="7">
    <source>
        <dbReference type="ARBA" id="ARBA00023136"/>
    </source>
</evidence>
<feature type="domain" description="Citrate transporter-like" evidence="9">
    <location>
        <begin position="18"/>
        <end position="368"/>
    </location>
</feature>
<evidence type="ECO:0000313" key="10">
    <source>
        <dbReference type="EMBL" id="SJZ83334.1"/>
    </source>
</evidence>
<comment type="similarity">
    <text evidence="2">Belongs to the CitM (TC 2.A.11) transporter family.</text>
</comment>
<feature type="transmembrane region" description="Helical" evidence="8">
    <location>
        <begin position="174"/>
        <end position="196"/>
    </location>
</feature>
<reference evidence="10 11" key="1">
    <citation type="submission" date="2017-02" db="EMBL/GenBank/DDBJ databases">
        <authorList>
            <person name="Peterson S.W."/>
        </authorList>
    </citation>
    <scope>NUCLEOTIDE SEQUENCE [LARGE SCALE GENOMIC DNA]</scope>
    <source>
        <strain evidence="10 11">ATCC 700028</strain>
    </source>
</reference>
<evidence type="ECO:0000256" key="8">
    <source>
        <dbReference type="SAM" id="Phobius"/>
    </source>
</evidence>
<keyword evidence="3" id="KW-0813">Transport</keyword>
<evidence type="ECO:0000256" key="1">
    <source>
        <dbReference type="ARBA" id="ARBA00004651"/>
    </source>
</evidence>
<feature type="transmembrane region" description="Helical" evidence="8">
    <location>
        <begin position="93"/>
        <end position="120"/>
    </location>
</feature>
<dbReference type="InterPro" id="IPR004680">
    <property type="entry name" value="Cit_transptr-like_dom"/>
</dbReference>
<dbReference type="InterPro" id="IPR000802">
    <property type="entry name" value="Arsenical_pump_ArsB"/>
</dbReference>
<keyword evidence="11" id="KW-1185">Reference proteome</keyword>
<dbReference type="PRINTS" id="PR00758">
    <property type="entry name" value="ARSENICPUMP"/>
</dbReference>
<feature type="transmembrane region" description="Helical" evidence="8">
    <location>
        <begin position="316"/>
        <end position="340"/>
    </location>
</feature>
<feature type="transmembrane region" description="Helical" evidence="8">
    <location>
        <begin position="55"/>
        <end position="81"/>
    </location>
</feature>
<sequence>MLSLIVGLIIFIAVFYSIITEKVPGPWATMIGGLAMAMVGILDEKSALEAISGRLEILFLLIGMMIIVHLISETGIFQWFAISLAKLVRGEPFMLIALLSIVTAVCSAFLDNVTTILLMAPVSILLAGELKLNPFPFVITEIMAANIGGTATLIGDPTQLIIGHEGHLTFNEFLFNTSPVAILSMVVLLLNVYFIYKKDLHVSRELKARIMEMNPSRSLRDKKLLVEAGTIFLLVIFGFILNNFIDKGLAMISLTGAILLVIISKQKPHEIFEHVEWDTLFFFIGLFMMVKGIEEIQLIKIIGDKMIKLTAGNFKLATMAIVYISAGFTSIIGNVANAATMSKIINVMSPSFKDLGNTQVFWWALSFGSCLGGNISILGSATNVVAVGVANKSGCKIEFVKFLKFGSLIALETLIVASIYIWFRYL</sequence>
<protein>
    <submittedName>
        <fullName evidence="10">Na+/H+ antiporter NhaD</fullName>
    </submittedName>
</protein>
<feature type="transmembrane region" description="Helical" evidence="8">
    <location>
        <begin position="27"/>
        <end position="43"/>
    </location>
</feature>
<feature type="transmembrane region" description="Helical" evidence="8">
    <location>
        <begin position="360"/>
        <end position="390"/>
    </location>
</feature>
<feature type="transmembrane region" description="Helical" evidence="8">
    <location>
        <begin position="248"/>
        <end position="264"/>
    </location>
</feature>
<dbReference type="Pfam" id="PF03600">
    <property type="entry name" value="CitMHS"/>
    <property type="match status" value="1"/>
</dbReference>
<dbReference type="STRING" id="180163.SAMN02745174_01676"/>
<comment type="subcellular location">
    <subcellularLocation>
        <location evidence="1">Cell membrane</location>
        <topology evidence="1">Multi-pass membrane protein</topology>
    </subcellularLocation>
</comment>
<dbReference type="PANTHER" id="PTHR43568:SF1">
    <property type="entry name" value="P PROTEIN"/>
    <property type="match status" value="1"/>
</dbReference>
<dbReference type="OrthoDB" id="9765532at2"/>
<evidence type="ECO:0000313" key="11">
    <source>
        <dbReference type="Proteomes" id="UP000191153"/>
    </source>
</evidence>
<keyword evidence="4" id="KW-1003">Cell membrane</keyword>
<feature type="transmembrane region" description="Helical" evidence="8">
    <location>
        <begin position="402"/>
        <end position="423"/>
    </location>
</feature>
<accession>A0A1T4NVP6</accession>
<evidence type="ECO:0000256" key="4">
    <source>
        <dbReference type="ARBA" id="ARBA00022475"/>
    </source>
</evidence>
<evidence type="ECO:0000259" key="9">
    <source>
        <dbReference type="Pfam" id="PF03600"/>
    </source>
</evidence>
<evidence type="ECO:0000256" key="3">
    <source>
        <dbReference type="ARBA" id="ARBA00022448"/>
    </source>
</evidence>
<dbReference type="GO" id="GO:0015105">
    <property type="term" value="F:arsenite transmembrane transporter activity"/>
    <property type="evidence" value="ECO:0007669"/>
    <property type="project" value="InterPro"/>
</dbReference>